<sequence length="65" mass="7332">MMVEALCPNCRHPRQMGGLLGGSLSAEFVTCTQCELPFVLEIRVRPQIQFWPEDAIERLRQNGSA</sequence>
<proteinExistence type="predicted"/>
<gene>
    <name evidence="1" type="ORF">LCGC14_3047040</name>
</gene>
<name>A0A0F8ZDR2_9ZZZZ</name>
<reference evidence="1" key="1">
    <citation type="journal article" date="2015" name="Nature">
        <title>Complex archaea that bridge the gap between prokaryotes and eukaryotes.</title>
        <authorList>
            <person name="Spang A."/>
            <person name="Saw J.H."/>
            <person name="Jorgensen S.L."/>
            <person name="Zaremba-Niedzwiedzka K."/>
            <person name="Martijn J."/>
            <person name="Lind A.E."/>
            <person name="van Eijk R."/>
            <person name="Schleper C."/>
            <person name="Guy L."/>
            <person name="Ettema T.J."/>
        </authorList>
    </citation>
    <scope>NUCLEOTIDE SEQUENCE</scope>
</reference>
<evidence type="ECO:0000313" key="1">
    <source>
        <dbReference type="EMBL" id="KKK58181.1"/>
    </source>
</evidence>
<protein>
    <submittedName>
        <fullName evidence="1">Uncharacterized protein</fullName>
    </submittedName>
</protein>
<comment type="caution">
    <text evidence="1">The sequence shown here is derived from an EMBL/GenBank/DDBJ whole genome shotgun (WGS) entry which is preliminary data.</text>
</comment>
<dbReference type="EMBL" id="LAZR01064107">
    <property type="protein sequence ID" value="KKK58181.1"/>
    <property type="molecule type" value="Genomic_DNA"/>
</dbReference>
<dbReference type="AlphaFoldDB" id="A0A0F8ZDR2"/>
<accession>A0A0F8ZDR2</accession>
<organism evidence="1">
    <name type="scientific">marine sediment metagenome</name>
    <dbReference type="NCBI Taxonomy" id="412755"/>
    <lineage>
        <taxon>unclassified sequences</taxon>
        <taxon>metagenomes</taxon>
        <taxon>ecological metagenomes</taxon>
    </lineage>
</organism>